<dbReference type="Proteomes" id="UP000828390">
    <property type="component" value="Unassembled WGS sequence"/>
</dbReference>
<keyword evidence="3" id="KW-1185">Reference proteome</keyword>
<feature type="compositionally biased region" description="Basic and acidic residues" evidence="1">
    <location>
        <begin position="38"/>
        <end position="50"/>
    </location>
</feature>
<organism evidence="2 3">
    <name type="scientific">Dreissena polymorpha</name>
    <name type="common">Zebra mussel</name>
    <name type="synonym">Mytilus polymorpha</name>
    <dbReference type="NCBI Taxonomy" id="45954"/>
    <lineage>
        <taxon>Eukaryota</taxon>
        <taxon>Metazoa</taxon>
        <taxon>Spiralia</taxon>
        <taxon>Lophotrochozoa</taxon>
        <taxon>Mollusca</taxon>
        <taxon>Bivalvia</taxon>
        <taxon>Autobranchia</taxon>
        <taxon>Heteroconchia</taxon>
        <taxon>Euheterodonta</taxon>
        <taxon>Imparidentia</taxon>
        <taxon>Neoheterodontei</taxon>
        <taxon>Myida</taxon>
        <taxon>Dreissenoidea</taxon>
        <taxon>Dreissenidae</taxon>
        <taxon>Dreissena</taxon>
    </lineage>
</organism>
<accession>A0A9D4I5T0</accession>
<feature type="region of interest" description="Disordered" evidence="1">
    <location>
        <begin position="13"/>
        <end position="60"/>
    </location>
</feature>
<protein>
    <submittedName>
        <fullName evidence="2">Uncharacterized protein</fullName>
    </submittedName>
</protein>
<evidence type="ECO:0000313" key="3">
    <source>
        <dbReference type="Proteomes" id="UP000828390"/>
    </source>
</evidence>
<gene>
    <name evidence="2" type="ORF">DPMN_182010</name>
</gene>
<evidence type="ECO:0000313" key="2">
    <source>
        <dbReference type="EMBL" id="KAH3747582.1"/>
    </source>
</evidence>
<reference evidence="2" key="2">
    <citation type="submission" date="2020-11" db="EMBL/GenBank/DDBJ databases">
        <authorList>
            <person name="McCartney M.A."/>
            <person name="Auch B."/>
            <person name="Kono T."/>
            <person name="Mallez S."/>
            <person name="Becker A."/>
            <person name="Gohl D.M."/>
            <person name="Silverstein K.A.T."/>
            <person name="Koren S."/>
            <person name="Bechman K.B."/>
            <person name="Herman A."/>
            <person name="Abrahante J.E."/>
            <person name="Garbe J."/>
        </authorList>
    </citation>
    <scope>NUCLEOTIDE SEQUENCE</scope>
    <source>
        <strain evidence="2">Duluth1</strain>
        <tissue evidence="2">Whole animal</tissue>
    </source>
</reference>
<evidence type="ECO:0000256" key="1">
    <source>
        <dbReference type="SAM" id="MobiDB-lite"/>
    </source>
</evidence>
<name>A0A9D4I5T0_DREPO</name>
<dbReference type="AlphaFoldDB" id="A0A9D4I5T0"/>
<reference evidence="2" key="1">
    <citation type="journal article" date="2019" name="bioRxiv">
        <title>The Genome of the Zebra Mussel, Dreissena polymorpha: A Resource for Invasive Species Research.</title>
        <authorList>
            <person name="McCartney M.A."/>
            <person name="Auch B."/>
            <person name="Kono T."/>
            <person name="Mallez S."/>
            <person name="Zhang Y."/>
            <person name="Obille A."/>
            <person name="Becker A."/>
            <person name="Abrahante J.E."/>
            <person name="Garbe J."/>
            <person name="Badalamenti J.P."/>
            <person name="Herman A."/>
            <person name="Mangelson H."/>
            <person name="Liachko I."/>
            <person name="Sullivan S."/>
            <person name="Sone E.D."/>
            <person name="Koren S."/>
            <person name="Silverstein K.A.T."/>
            <person name="Beckman K.B."/>
            <person name="Gohl D.M."/>
        </authorList>
    </citation>
    <scope>NUCLEOTIDE SEQUENCE</scope>
    <source>
        <strain evidence="2">Duluth1</strain>
        <tissue evidence="2">Whole animal</tissue>
    </source>
</reference>
<proteinExistence type="predicted"/>
<comment type="caution">
    <text evidence="2">The sequence shown here is derived from an EMBL/GenBank/DDBJ whole genome shotgun (WGS) entry which is preliminary data.</text>
</comment>
<sequence>MVFIAGYQVSTAKNRRHRRIESQQLKQSWAHRGIPSQKRKESPSSRDSKSEAQTIVVIAG</sequence>
<dbReference type="EMBL" id="JAIWYP010000010">
    <property type="protein sequence ID" value="KAH3747582.1"/>
    <property type="molecule type" value="Genomic_DNA"/>
</dbReference>